<sequence>MSILGNAGYNMPHTAVEWERISGGSVNVPGSTELWYENRGGVMAITDWPEGERPREKLLRRGAASLSDAELLAIFLRTGVTGKSAVDLARELLTRFGNLSQLVAASEPDFCQTKGMGQAKYVQLQAVLEMSRRALREELQRGDALNSPRAVRDYLQLLLGTRQQEVFVVLFLDTQHRVIASEEMFHGTLTQTSVYPREVVKHALAHNAAAVILAHNHPSGVAEPSQSDRLLTDALKQALALVDVRVLDHFVVALGKTLSFAEKGLI</sequence>
<keyword evidence="3" id="KW-0378">Hydrolase</keyword>
<dbReference type="CDD" id="cd08071">
    <property type="entry name" value="MPN_DUF2466"/>
    <property type="match status" value="1"/>
</dbReference>
<dbReference type="InterPro" id="IPR001405">
    <property type="entry name" value="UPF0758"/>
</dbReference>
<dbReference type="EMBL" id="LSLI01000015">
    <property type="protein sequence ID" value="KXS32913.1"/>
    <property type="molecule type" value="Genomic_DNA"/>
</dbReference>
<protein>
    <submittedName>
        <fullName evidence="8">DNA repair protein RadC</fullName>
    </submittedName>
</protein>
<evidence type="ECO:0000313" key="9">
    <source>
        <dbReference type="Proteomes" id="UP000070578"/>
    </source>
</evidence>
<name>A0A139BVH7_9PROT</name>
<dbReference type="GO" id="GO:0008237">
    <property type="term" value="F:metallopeptidase activity"/>
    <property type="evidence" value="ECO:0007669"/>
    <property type="project" value="UniProtKB-KW"/>
</dbReference>
<dbReference type="Gene3D" id="3.40.140.10">
    <property type="entry name" value="Cytidine Deaminase, domain 2"/>
    <property type="match status" value="1"/>
</dbReference>
<dbReference type="PANTHER" id="PTHR30471">
    <property type="entry name" value="DNA REPAIR PROTEIN RADC"/>
    <property type="match status" value="1"/>
</dbReference>
<evidence type="ECO:0000256" key="1">
    <source>
        <dbReference type="ARBA" id="ARBA00022670"/>
    </source>
</evidence>
<comment type="similarity">
    <text evidence="6">Belongs to the UPF0758 family.</text>
</comment>
<dbReference type="InterPro" id="IPR010994">
    <property type="entry name" value="RuvA_2-like"/>
</dbReference>
<reference evidence="8 9" key="2">
    <citation type="submission" date="2016-03" db="EMBL/GenBank/DDBJ databases">
        <title>New uncultured bacterium of the family Gallionellaceae from acid mine drainage: description and reconstruction of genome based on metagenomic analysis of microbial community.</title>
        <authorList>
            <person name="Kadnikov V."/>
            <person name="Ivasenko D."/>
            <person name="Beletsky A."/>
            <person name="Mardanov A."/>
            <person name="Danilova E."/>
            <person name="Pimenov N."/>
            <person name="Karnachuk O."/>
            <person name="Ravin N."/>
        </authorList>
    </citation>
    <scope>NUCLEOTIDE SEQUENCE [LARGE SCALE GENOMIC DNA]</scope>
    <source>
        <strain evidence="8">ShG14-8</strain>
    </source>
</reference>
<dbReference type="GO" id="GO:0046872">
    <property type="term" value="F:metal ion binding"/>
    <property type="evidence" value="ECO:0007669"/>
    <property type="project" value="UniProtKB-KW"/>
</dbReference>
<dbReference type="PANTHER" id="PTHR30471:SF3">
    <property type="entry name" value="UPF0758 PROTEIN YEES-RELATED"/>
    <property type="match status" value="1"/>
</dbReference>
<evidence type="ECO:0000256" key="2">
    <source>
        <dbReference type="ARBA" id="ARBA00022723"/>
    </source>
</evidence>
<dbReference type="InterPro" id="IPR020891">
    <property type="entry name" value="UPF0758_CS"/>
</dbReference>
<dbReference type="InterPro" id="IPR046778">
    <property type="entry name" value="UPF0758_N"/>
</dbReference>
<dbReference type="Proteomes" id="UP000070578">
    <property type="component" value="Unassembled WGS sequence"/>
</dbReference>
<evidence type="ECO:0000256" key="5">
    <source>
        <dbReference type="ARBA" id="ARBA00023049"/>
    </source>
</evidence>
<dbReference type="AlphaFoldDB" id="A0A139BVH7"/>
<keyword evidence="2" id="KW-0479">Metal-binding</keyword>
<dbReference type="NCBIfam" id="TIGR00608">
    <property type="entry name" value="radc"/>
    <property type="match status" value="1"/>
</dbReference>
<dbReference type="GO" id="GO:0006508">
    <property type="term" value="P:proteolysis"/>
    <property type="evidence" value="ECO:0007669"/>
    <property type="project" value="UniProtKB-KW"/>
</dbReference>
<keyword evidence="1" id="KW-0645">Protease</keyword>
<gene>
    <name evidence="8" type="ORF">AWT59_0922</name>
</gene>
<dbReference type="SUPFAM" id="SSF47781">
    <property type="entry name" value="RuvA domain 2-like"/>
    <property type="match status" value="1"/>
</dbReference>
<comment type="caution">
    <text evidence="8">The sequence shown here is derived from an EMBL/GenBank/DDBJ whole genome shotgun (WGS) entry which is preliminary data.</text>
</comment>
<dbReference type="Gene3D" id="1.10.150.20">
    <property type="entry name" value="5' to 3' exonuclease, C-terminal subdomain"/>
    <property type="match status" value="1"/>
</dbReference>
<dbReference type="PROSITE" id="PS01302">
    <property type="entry name" value="UPF0758"/>
    <property type="match status" value="1"/>
</dbReference>
<evidence type="ECO:0000256" key="6">
    <source>
        <dbReference type="RuleBase" id="RU003797"/>
    </source>
</evidence>
<reference evidence="8 9" key="1">
    <citation type="submission" date="2016-02" db="EMBL/GenBank/DDBJ databases">
        <authorList>
            <person name="Wen L."/>
            <person name="He K."/>
            <person name="Yang H."/>
        </authorList>
    </citation>
    <scope>NUCLEOTIDE SEQUENCE [LARGE SCALE GENOMIC DNA]</scope>
    <source>
        <strain evidence="8">ShG14-8</strain>
    </source>
</reference>
<dbReference type="NCBIfam" id="NF000642">
    <property type="entry name" value="PRK00024.1"/>
    <property type="match status" value="1"/>
</dbReference>
<accession>A0A139BVH7</accession>
<evidence type="ECO:0000256" key="4">
    <source>
        <dbReference type="ARBA" id="ARBA00022833"/>
    </source>
</evidence>
<keyword evidence="5" id="KW-0482">Metalloprotease</keyword>
<dbReference type="PROSITE" id="PS50249">
    <property type="entry name" value="MPN"/>
    <property type="match status" value="1"/>
</dbReference>
<organism evidence="8 9">
    <name type="scientific">Candidatus Gallionella acididurans</name>
    <dbReference type="NCBI Taxonomy" id="1796491"/>
    <lineage>
        <taxon>Bacteria</taxon>
        <taxon>Pseudomonadati</taxon>
        <taxon>Pseudomonadota</taxon>
        <taxon>Betaproteobacteria</taxon>
        <taxon>Nitrosomonadales</taxon>
        <taxon>Gallionellaceae</taxon>
        <taxon>Gallionella</taxon>
    </lineage>
</organism>
<dbReference type="InterPro" id="IPR037518">
    <property type="entry name" value="MPN"/>
</dbReference>
<keyword evidence="4" id="KW-0862">Zinc</keyword>
<dbReference type="PATRIC" id="fig|1796491.3.peg.1010"/>
<dbReference type="InterPro" id="IPR025657">
    <property type="entry name" value="RadC_JAB"/>
</dbReference>
<feature type="domain" description="MPN" evidence="7">
    <location>
        <begin position="144"/>
        <end position="266"/>
    </location>
</feature>
<dbReference type="Pfam" id="PF04002">
    <property type="entry name" value="RadC"/>
    <property type="match status" value="1"/>
</dbReference>
<proteinExistence type="inferred from homology"/>
<evidence type="ECO:0000259" key="7">
    <source>
        <dbReference type="PROSITE" id="PS50249"/>
    </source>
</evidence>
<evidence type="ECO:0000313" key="8">
    <source>
        <dbReference type="EMBL" id="KXS32913.1"/>
    </source>
</evidence>
<evidence type="ECO:0000256" key="3">
    <source>
        <dbReference type="ARBA" id="ARBA00022801"/>
    </source>
</evidence>
<dbReference type="Pfam" id="PF20582">
    <property type="entry name" value="UPF0758_N"/>
    <property type="match status" value="1"/>
</dbReference>